<gene>
    <name evidence="1" type="ORF">OEA41_002230</name>
</gene>
<comment type="caution">
    <text evidence="1">The sequence shown here is derived from an EMBL/GenBank/DDBJ whole genome shotgun (WGS) entry which is preliminary data.</text>
</comment>
<proteinExistence type="predicted"/>
<reference evidence="1" key="1">
    <citation type="submission" date="2022-11" db="EMBL/GenBank/DDBJ databases">
        <title>Chromosomal genome sequence assembly and mating type (MAT) locus characterization of the leprose asexual lichenized fungus Lepraria neglecta (Nyl.) Erichsen.</title>
        <authorList>
            <person name="Allen J.L."/>
            <person name="Pfeffer B."/>
        </authorList>
    </citation>
    <scope>NUCLEOTIDE SEQUENCE</scope>
    <source>
        <strain evidence="1">Allen 5258</strain>
    </source>
</reference>
<protein>
    <submittedName>
        <fullName evidence="1">Uncharacterized protein</fullName>
    </submittedName>
</protein>
<keyword evidence="2" id="KW-1185">Reference proteome</keyword>
<accession>A0AAD9ZBL1</accession>
<evidence type="ECO:0000313" key="1">
    <source>
        <dbReference type="EMBL" id="KAK3174984.1"/>
    </source>
</evidence>
<sequence>MVSICGRICRPTTNSLTNRFEWPLSERPTIHFGPHEIFMNGKDPFPLCFPRRPQKCVEMAVGVIDRGLLDGKLNSVAFSGRKKHGCYTLTLLSKRFGAQRSAADLENKLGGSAHEVDFVFRKRLENESMTPLHVRVLTVPSLIEDETSTVYLRQPEAAAIAHCLDHLRFSPLAWSIHQGMKDILIAYALPYMMDYRELLAKELGKAVYAHASALYENGWRDKEFIANSMALQAESAIMGDDRCNGDVCRIISATFRVHYLPVRLYTAPERCRLVQVLLLDSILCAFNDLFGKNPAPKRHFTSFLLLTRLAF</sequence>
<dbReference type="AlphaFoldDB" id="A0AAD9ZBL1"/>
<organism evidence="1 2">
    <name type="scientific">Lepraria neglecta</name>
    <dbReference type="NCBI Taxonomy" id="209136"/>
    <lineage>
        <taxon>Eukaryota</taxon>
        <taxon>Fungi</taxon>
        <taxon>Dikarya</taxon>
        <taxon>Ascomycota</taxon>
        <taxon>Pezizomycotina</taxon>
        <taxon>Lecanoromycetes</taxon>
        <taxon>OSLEUM clade</taxon>
        <taxon>Lecanoromycetidae</taxon>
        <taxon>Lecanorales</taxon>
        <taxon>Lecanorineae</taxon>
        <taxon>Stereocaulaceae</taxon>
        <taxon>Lepraria</taxon>
    </lineage>
</organism>
<dbReference type="EMBL" id="JASNWA010000006">
    <property type="protein sequence ID" value="KAK3174984.1"/>
    <property type="molecule type" value="Genomic_DNA"/>
</dbReference>
<dbReference type="Proteomes" id="UP001276659">
    <property type="component" value="Unassembled WGS sequence"/>
</dbReference>
<name>A0AAD9ZBL1_9LECA</name>
<evidence type="ECO:0000313" key="2">
    <source>
        <dbReference type="Proteomes" id="UP001276659"/>
    </source>
</evidence>